<dbReference type="AlphaFoldDB" id="A0A1D7U7F2"/>
<accession>A0A1D7U7F2</accession>
<dbReference type="STRING" id="1526658.BHK69_25225"/>
<evidence type="ECO:0000313" key="1">
    <source>
        <dbReference type="EMBL" id="AOO83305.1"/>
    </source>
</evidence>
<dbReference type="Proteomes" id="UP000094969">
    <property type="component" value="Chromosome"/>
</dbReference>
<evidence type="ECO:0000313" key="2">
    <source>
        <dbReference type="Proteomes" id="UP000094969"/>
    </source>
</evidence>
<dbReference type="EMBL" id="CP017147">
    <property type="protein sequence ID" value="AOO83305.1"/>
    <property type="molecule type" value="Genomic_DNA"/>
</dbReference>
<organism evidence="1 2">
    <name type="scientific">Bosea vaviloviae</name>
    <dbReference type="NCBI Taxonomy" id="1526658"/>
    <lineage>
        <taxon>Bacteria</taxon>
        <taxon>Pseudomonadati</taxon>
        <taxon>Pseudomonadota</taxon>
        <taxon>Alphaproteobacteria</taxon>
        <taxon>Hyphomicrobiales</taxon>
        <taxon>Boseaceae</taxon>
        <taxon>Bosea</taxon>
    </lineage>
</organism>
<keyword evidence="2" id="KW-1185">Reference proteome</keyword>
<reference evidence="1 2" key="1">
    <citation type="journal article" date="2015" name="Antonie Van Leeuwenhoek">
        <title>Bosea vaviloviae sp. nov., a new species of slow-growing rhizobia isolated from nodules of the relict species Vavilovia formosa (Stev.) Fed.</title>
        <authorList>
            <person name="Safronova V.I."/>
            <person name="Kuznetsova I.G."/>
            <person name="Sazanova A.L."/>
            <person name="Kimeklis A.K."/>
            <person name="Belimov A.A."/>
            <person name="Andronov E.E."/>
            <person name="Pinaev A.G."/>
            <person name="Chizhevskaya E.P."/>
            <person name="Pukhaev A.R."/>
            <person name="Popov K.P."/>
            <person name="Willems A."/>
            <person name="Tikhonovich I.A."/>
        </authorList>
    </citation>
    <scope>NUCLEOTIDE SEQUENCE [LARGE SCALE GENOMIC DNA]</scope>
    <source>
        <strain evidence="1 2">Vaf18</strain>
    </source>
</reference>
<name>A0A1D7U7F2_9HYPH</name>
<protein>
    <recommendedName>
        <fullName evidence="3">Ribosomal protein L7/L12 C-terminal domain-containing protein</fullName>
    </recommendedName>
</protein>
<sequence>MTPNESAPLADGLQDAIRDFIESRIVVGDLALPTHYPELHEIGAWQVGFRSHGITGESLVSRASGDWQPGWYVIALNGFDDPFFIDIDERSTGFPVYYAAHGAGRWDAVIVAASLQRFGQLLSALNDVKDDDERLLKLIETEADMTNALWSEVHQGVLEREALEKEFPLDETTFDPADFQQGTLVITDVGSQKLKVVQVMKQALGLSLPEVLALAGERDIVVGTGSPIQLRRLRDKLVELGAKVKFRPDAEPTA</sequence>
<dbReference type="SUPFAM" id="SSF54736">
    <property type="entry name" value="ClpS-like"/>
    <property type="match status" value="1"/>
</dbReference>
<dbReference type="KEGG" id="bvv:BHK69_25225"/>
<gene>
    <name evidence="1" type="ORF">BHK69_25225</name>
</gene>
<evidence type="ECO:0008006" key="3">
    <source>
        <dbReference type="Google" id="ProtNLM"/>
    </source>
</evidence>
<dbReference type="InterPro" id="IPR014719">
    <property type="entry name" value="Ribosomal_bL12_C/ClpS-like"/>
</dbReference>
<proteinExistence type="predicted"/>